<comment type="similarity">
    <text evidence="3">Belongs to the glycosyltransferase GT106 family.</text>
</comment>
<dbReference type="EMBL" id="JBBPBN010000005">
    <property type="protein sequence ID" value="KAK9038515.1"/>
    <property type="molecule type" value="Genomic_DNA"/>
</dbReference>
<comment type="subcellular location">
    <subcellularLocation>
        <location evidence="1">Membrane</location>
        <topology evidence="1">Single-pass type II membrane protein</topology>
    </subcellularLocation>
</comment>
<evidence type="ECO:0000256" key="4">
    <source>
        <dbReference type="ARBA" id="ARBA00022676"/>
    </source>
</evidence>
<evidence type="ECO:0000313" key="17">
    <source>
        <dbReference type="Proteomes" id="UP001396334"/>
    </source>
</evidence>
<keyword evidence="17" id="KW-1185">Reference proteome</keyword>
<dbReference type="InterPro" id="IPR024709">
    <property type="entry name" value="FucosylTrfase_pln"/>
</dbReference>
<dbReference type="InterPro" id="IPR019378">
    <property type="entry name" value="GDP-Fuc_O-FucTrfase"/>
</dbReference>
<gene>
    <name evidence="16" type="ORF">V6N11_023377</name>
</gene>
<keyword evidence="11" id="KW-0294">Fucose metabolism</keyword>
<evidence type="ECO:0000256" key="8">
    <source>
        <dbReference type="ARBA" id="ARBA00022989"/>
    </source>
</evidence>
<evidence type="ECO:0000256" key="5">
    <source>
        <dbReference type="ARBA" id="ARBA00022679"/>
    </source>
</evidence>
<dbReference type="Proteomes" id="UP001396334">
    <property type="component" value="Unassembled WGS sequence"/>
</dbReference>
<keyword evidence="5" id="KW-0808">Transferase</keyword>
<keyword evidence="10" id="KW-0325">Glycoprotein</keyword>
<keyword evidence="8 15" id="KW-1133">Transmembrane helix</keyword>
<reference evidence="16 17" key="1">
    <citation type="journal article" date="2024" name="G3 (Bethesda)">
        <title>Genome assembly of Hibiscus sabdariffa L. provides insights into metabolisms of medicinal natural products.</title>
        <authorList>
            <person name="Kim T."/>
        </authorList>
    </citation>
    <scope>NUCLEOTIDE SEQUENCE [LARGE SCALE GENOMIC DNA]</scope>
    <source>
        <strain evidence="16">TK-2024</strain>
        <tissue evidence="16">Old leaves</tissue>
    </source>
</reference>
<evidence type="ECO:0000313" key="16">
    <source>
        <dbReference type="EMBL" id="KAK9038515.1"/>
    </source>
</evidence>
<evidence type="ECO:0000256" key="12">
    <source>
        <dbReference type="ARBA" id="ARBA00023277"/>
    </source>
</evidence>
<evidence type="ECO:0000256" key="11">
    <source>
        <dbReference type="ARBA" id="ARBA00023253"/>
    </source>
</evidence>
<keyword evidence="4" id="KW-0328">Glycosyltransferase</keyword>
<dbReference type="Pfam" id="PF10250">
    <property type="entry name" value="O-FucT"/>
    <property type="match status" value="1"/>
</dbReference>
<keyword evidence="7" id="KW-0735">Signal-anchor</keyword>
<accession>A0ABR2TM41</accession>
<comment type="caution">
    <text evidence="16">The sequence shown here is derived from an EMBL/GenBank/DDBJ whole genome shotgun (WGS) entry which is preliminary data.</text>
</comment>
<evidence type="ECO:0000256" key="15">
    <source>
        <dbReference type="SAM" id="Phobius"/>
    </source>
</evidence>
<protein>
    <recommendedName>
        <fullName evidence="13">O-fucosyltransferase family protein</fullName>
    </recommendedName>
</protein>
<dbReference type="PANTHER" id="PTHR31741:SF15">
    <property type="entry name" value="O-FUCOSYLTRANSFERASE 38"/>
    <property type="match status" value="1"/>
</dbReference>
<evidence type="ECO:0000256" key="10">
    <source>
        <dbReference type="ARBA" id="ARBA00023180"/>
    </source>
</evidence>
<keyword evidence="12" id="KW-0119">Carbohydrate metabolism</keyword>
<proteinExistence type="inferred from homology"/>
<evidence type="ECO:0000256" key="1">
    <source>
        <dbReference type="ARBA" id="ARBA00004606"/>
    </source>
</evidence>
<evidence type="ECO:0000256" key="6">
    <source>
        <dbReference type="ARBA" id="ARBA00022692"/>
    </source>
</evidence>
<evidence type="ECO:0000256" key="7">
    <source>
        <dbReference type="ARBA" id="ARBA00022968"/>
    </source>
</evidence>
<name>A0ABR2TM41_9ROSI</name>
<evidence type="ECO:0000256" key="14">
    <source>
        <dbReference type="SAM" id="MobiDB-lite"/>
    </source>
</evidence>
<dbReference type="CDD" id="cd11299">
    <property type="entry name" value="O-FucT_plant"/>
    <property type="match status" value="1"/>
</dbReference>
<organism evidence="16 17">
    <name type="scientific">Hibiscus sabdariffa</name>
    <name type="common">roselle</name>
    <dbReference type="NCBI Taxonomy" id="183260"/>
    <lineage>
        <taxon>Eukaryota</taxon>
        <taxon>Viridiplantae</taxon>
        <taxon>Streptophyta</taxon>
        <taxon>Embryophyta</taxon>
        <taxon>Tracheophyta</taxon>
        <taxon>Spermatophyta</taxon>
        <taxon>Magnoliopsida</taxon>
        <taxon>eudicotyledons</taxon>
        <taxon>Gunneridae</taxon>
        <taxon>Pentapetalae</taxon>
        <taxon>rosids</taxon>
        <taxon>malvids</taxon>
        <taxon>Malvales</taxon>
        <taxon>Malvaceae</taxon>
        <taxon>Malvoideae</taxon>
        <taxon>Hibiscus</taxon>
    </lineage>
</organism>
<feature type="compositionally biased region" description="Basic residues" evidence="14">
    <location>
        <begin position="447"/>
        <end position="461"/>
    </location>
</feature>
<evidence type="ECO:0000256" key="13">
    <source>
        <dbReference type="ARBA" id="ARBA00030350"/>
    </source>
</evidence>
<keyword evidence="9 15" id="KW-0472">Membrane</keyword>
<keyword evidence="6 15" id="KW-0812">Transmembrane</keyword>
<feature type="region of interest" description="Disordered" evidence="14">
    <location>
        <begin position="444"/>
        <end position="468"/>
    </location>
</feature>
<comment type="pathway">
    <text evidence="2">Glycan metabolism.</text>
</comment>
<evidence type="ECO:0000256" key="9">
    <source>
        <dbReference type="ARBA" id="ARBA00023136"/>
    </source>
</evidence>
<dbReference type="PANTHER" id="PTHR31741">
    <property type="entry name" value="OS02G0726500 PROTEIN-RELATED"/>
    <property type="match status" value="1"/>
</dbReference>
<feature type="transmembrane region" description="Helical" evidence="15">
    <location>
        <begin position="28"/>
        <end position="48"/>
    </location>
</feature>
<evidence type="ECO:0000256" key="2">
    <source>
        <dbReference type="ARBA" id="ARBA00004881"/>
    </source>
</evidence>
<sequence length="572" mass="65398">MFNHRGSSLMKNVSTTTKFISRKSPRAIALYIFLLFAFSIFIFVFNAGNIDDDPFDPISLQITDEELWIPPSSRGLRACAHPTSRYIATIGYDRYLTMECDGGLRQMRTGISDMVAVAHIMNATLVIPKLFTQSYRHDSSTFSDIFDELHFITTLQRDVRIVKELPKELELVPRAEKLFDSGSNVVYYKEMTQLWKEYQVIHVVKSDSRLANNNLPLDIQRLRCRSMYHALRFIPPIERLGKELVDRLRTQSEKYIALHLRYEKDLLAFTGCTYGLTDAESEELRILRENTKDWKVKDINPAQQRKGGFCPLTPREAGIFLRAIGYPPSTLIYVASGEIYGGDARLSELKSYFPNIVFKEKLATKEELNAFAKHSTQSVALDYIVSVESDVFVPSYSGRMARAIEGHRRFLVHGKTISPDRKGLAKLFDELEKGQLKASQFSELVRQSHKNRRGAPRKRKGPAAGTKGEEAFRTEEFFYDNPYHETRHGVSYLNKAKASHSYWLQGNYQLKKSSSGHNDDGTSYLPTPIVISFFTPVASMEVFLKHLDIAFPTVKVSNLQAKGKVFFYFTDF</sequence>
<evidence type="ECO:0000256" key="3">
    <source>
        <dbReference type="ARBA" id="ARBA00007737"/>
    </source>
</evidence>